<dbReference type="RefSeq" id="WP_306995860.1">
    <property type="nucleotide sequence ID" value="NZ_JAUSUT010000001.1"/>
</dbReference>
<dbReference type="EMBL" id="JAUSUT010000001">
    <property type="protein sequence ID" value="MDQ0381297.1"/>
    <property type="molecule type" value="Genomic_DNA"/>
</dbReference>
<dbReference type="PANTHER" id="PTHR15020:SF50">
    <property type="entry name" value="UPF0659 PROTEIN YMR090W"/>
    <property type="match status" value="1"/>
</dbReference>
<reference evidence="2 3" key="1">
    <citation type="submission" date="2023-07" db="EMBL/GenBank/DDBJ databases">
        <title>Sequencing the genomes of 1000 actinobacteria strains.</title>
        <authorList>
            <person name="Klenk H.-P."/>
        </authorList>
    </citation>
    <scope>NUCLEOTIDE SEQUENCE [LARGE SCALE GENOMIC DNA]</scope>
    <source>
        <strain evidence="2 3">DSM 45805</strain>
    </source>
</reference>
<proteinExistence type="predicted"/>
<protein>
    <submittedName>
        <fullName evidence="2">NADH dehydrogenase</fullName>
    </submittedName>
</protein>
<dbReference type="Gene3D" id="3.40.50.720">
    <property type="entry name" value="NAD(P)-binding Rossmann-like Domain"/>
    <property type="match status" value="1"/>
</dbReference>
<name>A0ABU0F163_9PSEU</name>
<dbReference type="CDD" id="cd05243">
    <property type="entry name" value="SDR_a5"/>
    <property type="match status" value="1"/>
</dbReference>
<feature type="domain" description="NAD(P)-binding" evidence="1">
    <location>
        <begin position="6"/>
        <end position="193"/>
    </location>
</feature>
<dbReference type="InterPro" id="IPR016040">
    <property type="entry name" value="NAD(P)-bd_dom"/>
</dbReference>
<sequence>MILVAGGTGRLGTLVVRRLAAAGRPVRVLTRDPARAGHLAELPAEVVRGDVRDPRGLDAATAGATVVVSAVHGFAGPGRVTPASVDRDGNVNLIEAARRAGAAFVLTSIAGAAPGHPVELFRMKAAAEAHLLSSGVPWTIVRACAFTELYLDLLRQTAGRSGRPVVFGRGDNPVGFVPVADVAAAVTAAATDPAQRGRILHVAGAANRTMNELAAEVQGELGTGGRPPRHVPRPVLRALAATAALHESALARQAAAALLMDTTDMTFDAAGAAAQ</sequence>
<keyword evidence="3" id="KW-1185">Reference proteome</keyword>
<accession>A0ABU0F163</accession>
<dbReference type="Proteomes" id="UP001229651">
    <property type="component" value="Unassembled WGS sequence"/>
</dbReference>
<dbReference type="InterPro" id="IPR036291">
    <property type="entry name" value="NAD(P)-bd_dom_sf"/>
</dbReference>
<evidence type="ECO:0000313" key="3">
    <source>
        <dbReference type="Proteomes" id="UP001229651"/>
    </source>
</evidence>
<dbReference type="Pfam" id="PF13460">
    <property type="entry name" value="NAD_binding_10"/>
    <property type="match status" value="1"/>
</dbReference>
<evidence type="ECO:0000259" key="1">
    <source>
        <dbReference type="Pfam" id="PF13460"/>
    </source>
</evidence>
<evidence type="ECO:0000313" key="2">
    <source>
        <dbReference type="EMBL" id="MDQ0381297.1"/>
    </source>
</evidence>
<dbReference type="SUPFAM" id="SSF51735">
    <property type="entry name" value="NAD(P)-binding Rossmann-fold domains"/>
    <property type="match status" value="1"/>
</dbReference>
<comment type="caution">
    <text evidence="2">The sequence shown here is derived from an EMBL/GenBank/DDBJ whole genome shotgun (WGS) entry which is preliminary data.</text>
</comment>
<gene>
    <name evidence="2" type="ORF">FB470_005291</name>
</gene>
<organism evidence="2 3">
    <name type="scientific">Amycolatopsis thermophila</name>
    <dbReference type="NCBI Taxonomy" id="206084"/>
    <lineage>
        <taxon>Bacteria</taxon>
        <taxon>Bacillati</taxon>
        <taxon>Actinomycetota</taxon>
        <taxon>Actinomycetes</taxon>
        <taxon>Pseudonocardiales</taxon>
        <taxon>Pseudonocardiaceae</taxon>
        <taxon>Amycolatopsis</taxon>
    </lineage>
</organism>
<dbReference type="PANTHER" id="PTHR15020">
    <property type="entry name" value="FLAVIN REDUCTASE-RELATED"/>
    <property type="match status" value="1"/>
</dbReference>